<evidence type="ECO:0000259" key="3">
    <source>
        <dbReference type="PROSITE" id="PS50966"/>
    </source>
</evidence>
<keyword evidence="1" id="KW-0863">Zinc-finger</keyword>
<reference evidence="4" key="2">
    <citation type="submission" date="2023-05" db="EMBL/GenBank/DDBJ databases">
        <authorList>
            <person name="Schelkunov M.I."/>
        </authorList>
    </citation>
    <scope>NUCLEOTIDE SEQUENCE</scope>
    <source>
        <strain evidence="4">Hsosn_3</strain>
        <tissue evidence="4">Leaf</tissue>
    </source>
</reference>
<feature type="compositionally biased region" description="Basic residues" evidence="2">
    <location>
        <begin position="736"/>
        <end position="746"/>
    </location>
</feature>
<feature type="compositionally biased region" description="Basic and acidic residues" evidence="2">
    <location>
        <begin position="696"/>
        <end position="719"/>
    </location>
</feature>
<feature type="domain" description="SWIM-type" evidence="3">
    <location>
        <begin position="492"/>
        <end position="526"/>
    </location>
</feature>
<evidence type="ECO:0000313" key="4">
    <source>
        <dbReference type="EMBL" id="KAK1356303.1"/>
    </source>
</evidence>
<proteinExistence type="predicted"/>
<dbReference type="PANTHER" id="PTHR47718">
    <property type="entry name" value="OS01G0519700 PROTEIN"/>
    <property type="match status" value="1"/>
</dbReference>
<gene>
    <name evidence="4" type="ORF">POM88_049559</name>
</gene>
<dbReference type="Pfam" id="PF10551">
    <property type="entry name" value="MULE"/>
    <property type="match status" value="1"/>
</dbReference>
<dbReference type="InterPro" id="IPR018289">
    <property type="entry name" value="MULE_transposase_dom"/>
</dbReference>
<feature type="region of interest" description="Disordered" evidence="2">
    <location>
        <begin position="696"/>
        <end position="746"/>
    </location>
</feature>
<dbReference type="AlphaFoldDB" id="A0AAD8GX87"/>
<dbReference type="PROSITE" id="PS50966">
    <property type="entry name" value="ZF_SWIM"/>
    <property type="match status" value="1"/>
</dbReference>
<dbReference type="InterPro" id="IPR004330">
    <property type="entry name" value="FAR1_DNA_bnd_dom"/>
</dbReference>
<feature type="compositionally biased region" description="Basic and acidic residues" evidence="2">
    <location>
        <begin position="726"/>
        <end position="735"/>
    </location>
</feature>
<evidence type="ECO:0000256" key="2">
    <source>
        <dbReference type="SAM" id="MobiDB-lite"/>
    </source>
</evidence>
<evidence type="ECO:0000256" key="1">
    <source>
        <dbReference type="PROSITE-ProRule" id="PRU00325"/>
    </source>
</evidence>
<keyword evidence="1" id="KW-0479">Metal-binding</keyword>
<sequence>MSERQVRSEDEKIILLKYYVCSREGINEVKFGSSNGECSKVVKKRRSVSWRCGCKAKMVLKYMSMEKYFVFSFVEQHNHPLVPKTGRQFLRANRDMTFGLRSIVFYHAKVNIGCSKSFSFAKEMYGGYANVGATLRDFRNLNRDLKQYVGERDGHMMIEKFKVMQETSKSFYYAYDVDSAGHLTKLFWADAVGRRNFELYGDAVSFEATFDTVYYMIFCPFTGVDKHDRCVTFAACLLSQESVGDYKWAFGHLVKAMGRNLFLIFIDQCAAMKVAVCDVFSDVNGLVASKHRLCMWHIVNKFPIKLGNRLCKETNFMEKLKAYIWSSIIEIEEFEQGWEAVIKEFKLEDNKWWCDMYAIRDSWIPAYFRDEPMFGLMRTTSRSESEFFFFSQFHKQGDTLCEFWLRFQSAMDRQRNENVSMDTESNSSLPTTLSPWYIEDDVADLFTRSIFYKFQEEIFASCVDMQIKRMSEEIDGVTHFEIRDVKVKDKLFKVSASRTHDVCSCKKFVMCEIICRHSFCAFKQIGITKVPRSMVLNRWIKIADSSGTSSNSVLVSDEYFKMEQVSLKMTEIWFDFRQAVNKAGVQSDRLDHVHNIVKKLNNDLDNHGGAVKFTKRDHMASMVGEQPQMLLFSYQRFVRTKETILRGSLVNERKRLTKQKKKRIRKCKKCGALTHDSRTCAKMKNIDKFTEKNRDTLTENNGDKLTEKNRDTLTDDSRTCAKKKKGDTLTDDSRTCAKKKKGDTVK</sequence>
<dbReference type="InterPro" id="IPR007527">
    <property type="entry name" value="Znf_SWIM"/>
</dbReference>
<dbReference type="Proteomes" id="UP001237642">
    <property type="component" value="Unassembled WGS sequence"/>
</dbReference>
<keyword evidence="5" id="KW-1185">Reference proteome</keyword>
<name>A0AAD8GX87_9APIA</name>
<comment type="caution">
    <text evidence="4">The sequence shown here is derived from an EMBL/GenBank/DDBJ whole genome shotgun (WGS) entry which is preliminary data.</text>
</comment>
<protein>
    <recommendedName>
        <fullName evidence="3">SWIM-type domain-containing protein</fullName>
    </recommendedName>
</protein>
<reference evidence="4" key="1">
    <citation type="submission" date="2023-02" db="EMBL/GenBank/DDBJ databases">
        <title>Genome of toxic invasive species Heracleum sosnowskyi carries increased number of genes despite the absence of recent whole-genome duplications.</title>
        <authorList>
            <person name="Schelkunov M."/>
            <person name="Shtratnikova V."/>
            <person name="Makarenko M."/>
            <person name="Klepikova A."/>
            <person name="Omelchenko D."/>
            <person name="Novikova G."/>
            <person name="Obukhova E."/>
            <person name="Bogdanov V."/>
            <person name="Penin A."/>
            <person name="Logacheva M."/>
        </authorList>
    </citation>
    <scope>NUCLEOTIDE SEQUENCE</scope>
    <source>
        <strain evidence="4">Hsosn_3</strain>
        <tissue evidence="4">Leaf</tissue>
    </source>
</reference>
<dbReference type="PANTHER" id="PTHR47718:SF18">
    <property type="entry name" value="PROTEIN FAR1-RELATED SEQUENCE 5-LIKE"/>
    <property type="match status" value="1"/>
</dbReference>
<dbReference type="Pfam" id="PF03101">
    <property type="entry name" value="FAR1"/>
    <property type="match status" value="1"/>
</dbReference>
<evidence type="ECO:0000313" key="5">
    <source>
        <dbReference type="Proteomes" id="UP001237642"/>
    </source>
</evidence>
<dbReference type="EMBL" id="JAUIZM010000011">
    <property type="protein sequence ID" value="KAK1356303.1"/>
    <property type="molecule type" value="Genomic_DNA"/>
</dbReference>
<accession>A0AAD8GX87</accession>
<dbReference type="GO" id="GO:0008270">
    <property type="term" value="F:zinc ion binding"/>
    <property type="evidence" value="ECO:0007669"/>
    <property type="project" value="UniProtKB-KW"/>
</dbReference>
<keyword evidence="1" id="KW-0862">Zinc</keyword>
<organism evidence="4 5">
    <name type="scientific">Heracleum sosnowskyi</name>
    <dbReference type="NCBI Taxonomy" id="360622"/>
    <lineage>
        <taxon>Eukaryota</taxon>
        <taxon>Viridiplantae</taxon>
        <taxon>Streptophyta</taxon>
        <taxon>Embryophyta</taxon>
        <taxon>Tracheophyta</taxon>
        <taxon>Spermatophyta</taxon>
        <taxon>Magnoliopsida</taxon>
        <taxon>eudicotyledons</taxon>
        <taxon>Gunneridae</taxon>
        <taxon>Pentapetalae</taxon>
        <taxon>asterids</taxon>
        <taxon>campanulids</taxon>
        <taxon>Apiales</taxon>
        <taxon>Apiaceae</taxon>
        <taxon>Apioideae</taxon>
        <taxon>apioid superclade</taxon>
        <taxon>Tordylieae</taxon>
        <taxon>Tordyliinae</taxon>
        <taxon>Heracleum</taxon>
    </lineage>
</organism>